<sequence>MRDTAFSITKRVSVFTPFPSKITLSIKWAQYFRKSLHTVRSWTLTGYYVDFRSINMTKGFELTVYCFHYVSSQHVDTQ</sequence>
<accession>A0A450TRA7</accession>
<dbReference type="AlphaFoldDB" id="A0A450TRA7"/>
<evidence type="ECO:0000313" key="1">
    <source>
        <dbReference type="EMBL" id="VFJ70708.1"/>
    </source>
</evidence>
<proteinExistence type="predicted"/>
<organism evidence="1">
    <name type="scientific">Candidatus Kentrum sp. FW</name>
    <dbReference type="NCBI Taxonomy" id="2126338"/>
    <lineage>
        <taxon>Bacteria</taxon>
        <taxon>Pseudomonadati</taxon>
        <taxon>Pseudomonadota</taxon>
        <taxon>Gammaproteobacteria</taxon>
        <taxon>Candidatus Kentrum</taxon>
    </lineage>
</organism>
<reference evidence="1" key="1">
    <citation type="submission" date="2019-02" db="EMBL/GenBank/DDBJ databases">
        <authorList>
            <person name="Gruber-Vodicka R. H."/>
            <person name="Seah K. B. B."/>
        </authorList>
    </citation>
    <scope>NUCLEOTIDE SEQUENCE</scope>
    <source>
        <strain evidence="1">BECK_BZ131</strain>
    </source>
</reference>
<protein>
    <submittedName>
        <fullName evidence="1">Uncharacterized protein</fullName>
    </submittedName>
</protein>
<name>A0A450TRA7_9GAMM</name>
<gene>
    <name evidence="1" type="ORF">BECKFW1821C_GA0114237_102431</name>
</gene>
<dbReference type="EMBL" id="CAADFE010000024">
    <property type="protein sequence ID" value="VFJ70708.1"/>
    <property type="molecule type" value="Genomic_DNA"/>
</dbReference>